<dbReference type="GO" id="GO:0046856">
    <property type="term" value="P:phosphatidylinositol dephosphorylation"/>
    <property type="evidence" value="ECO:0007669"/>
    <property type="project" value="TreeGrafter"/>
</dbReference>
<dbReference type="PROSITE" id="PS51339">
    <property type="entry name" value="PPASE_MYOTUBULARIN"/>
    <property type="match status" value="1"/>
</dbReference>
<dbReference type="PANTHER" id="PTHR10807">
    <property type="entry name" value="MYOTUBULARIN-RELATED"/>
    <property type="match status" value="1"/>
</dbReference>
<dbReference type="PANTHER" id="PTHR10807:SF73">
    <property type="entry name" value="LD06050P"/>
    <property type="match status" value="1"/>
</dbReference>
<reference evidence="4 5" key="1">
    <citation type="submission" date="2025-04" db="UniProtKB">
        <authorList>
            <consortium name="RefSeq"/>
        </authorList>
    </citation>
    <scope>IDENTIFICATION</scope>
</reference>
<dbReference type="InterPro" id="IPR011993">
    <property type="entry name" value="PH-like_dom_sf"/>
</dbReference>
<sequence>MEFAELILVTKLDNVLLTDKSDENNKIASMEGTLCVTGHQLILSSRQDTGKELWLFHRNIDVLEKKSNNQGPGGSIILKCKDFRILQLDIASTEDLGNLVLSLENLSFLDQTFQYPFFYRPQPSNNSMGQIEDGWTAFAPVSEWSRLLATYADEWRISYLNRDYKVCNSYPSAVIVPRHIEDKVIVSSAGFRDGGRFPVLCYRHEGGSVLLRSSQPMSGATGRRCKEDERLLNAVLGPGRRGYIVDTRSAGQAQSAKARGGGTEIDAAYPQWRKVHKAVPRPSDLADSLYKLIEACNDTNCSTSQWLSRLENSGWLSGVQSALNAACVAAQCLHQEVAAVLVHGGAGRESTLVVTSLTQAILNPDCRTVRGLQALVEREWLQAGHPFFTRTRHGPYHSHSQSSSHSPTFLLFLDCLHQLHQQFQMSFEYTTDLLIALFKHAYCSNYGTFLGDSEAERIRLRLSERTGSLWSYINQPDVLEKWLNPLYEPNPGVIWPSVASVSIQLWRELYLAHTSAAPWTGMLSSIREIKQNHTTIRKIAGQLQGQVRQVLEEINNISDEDLIQLSRLNLEAQST</sequence>
<dbReference type="RefSeq" id="XP_024944933.1">
    <property type="nucleotide sequence ID" value="XM_025089165.1"/>
</dbReference>
<dbReference type="SUPFAM" id="SSF50729">
    <property type="entry name" value="PH domain-like"/>
    <property type="match status" value="1"/>
</dbReference>
<evidence type="ECO:0000256" key="1">
    <source>
        <dbReference type="ARBA" id="ARBA00007471"/>
    </source>
</evidence>
<dbReference type="SUPFAM" id="SSF52799">
    <property type="entry name" value="(Phosphotyrosine protein) phosphatases II"/>
    <property type="match status" value="1"/>
</dbReference>
<dbReference type="AlphaFoldDB" id="A0AAJ7RPW5"/>
<evidence type="ECO:0000313" key="4">
    <source>
        <dbReference type="RefSeq" id="XP_015603918.1"/>
    </source>
</evidence>
<name>A0AAJ7RPW5_CEPCN</name>
<dbReference type="GO" id="GO:0019903">
    <property type="term" value="F:protein phosphatase binding"/>
    <property type="evidence" value="ECO:0007669"/>
    <property type="project" value="TreeGrafter"/>
</dbReference>
<dbReference type="Pfam" id="PF06602">
    <property type="entry name" value="Myotub-related"/>
    <property type="match status" value="1"/>
</dbReference>
<dbReference type="GO" id="GO:0005737">
    <property type="term" value="C:cytoplasm"/>
    <property type="evidence" value="ECO:0007669"/>
    <property type="project" value="TreeGrafter"/>
</dbReference>
<dbReference type="CDD" id="cd14536">
    <property type="entry name" value="PTP-MTMR9"/>
    <property type="match status" value="1"/>
</dbReference>
<dbReference type="RefSeq" id="XP_015603918.1">
    <property type="nucleotide sequence ID" value="XM_015748432.2"/>
</dbReference>
<organism evidence="3 5">
    <name type="scientific">Cephus cinctus</name>
    <name type="common">Wheat stem sawfly</name>
    <dbReference type="NCBI Taxonomy" id="211228"/>
    <lineage>
        <taxon>Eukaryota</taxon>
        <taxon>Metazoa</taxon>
        <taxon>Ecdysozoa</taxon>
        <taxon>Arthropoda</taxon>
        <taxon>Hexapoda</taxon>
        <taxon>Insecta</taxon>
        <taxon>Pterygota</taxon>
        <taxon>Neoptera</taxon>
        <taxon>Endopterygota</taxon>
        <taxon>Hymenoptera</taxon>
        <taxon>Cephoidea</taxon>
        <taxon>Cephidae</taxon>
        <taxon>Cephus</taxon>
    </lineage>
</organism>
<accession>A0AAJ7RPW5</accession>
<dbReference type="Gene3D" id="2.30.29.30">
    <property type="entry name" value="Pleckstrin-homology domain (PH domain)/Phosphotyrosine-binding domain (PTB)"/>
    <property type="match status" value="1"/>
</dbReference>
<dbReference type="CDD" id="cd13211">
    <property type="entry name" value="PH-GRAM_MTMR9"/>
    <property type="match status" value="1"/>
</dbReference>
<dbReference type="KEGG" id="ccin:107271886"/>
<evidence type="ECO:0000259" key="2">
    <source>
        <dbReference type="PROSITE" id="PS51339"/>
    </source>
</evidence>
<dbReference type="InterPro" id="IPR048994">
    <property type="entry name" value="PH-GRAM_MTMR6-9"/>
</dbReference>
<keyword evidence="3" id="KW-1185">Reference proteome</keyword>
<feature type="domain" description="Myotubularin phosphatase" evidence="2">
    <location>
        <begin position="134"/>
        <end position="510"/>
    </location>
</feature>
<dbReference type="InterPro" id="IPR010569">
    <property type="entry name" value="Myotubularin-like_Pase_dom"/>
</dbReference>
<evidence type="ECO:0000313" key="5">
    <source>
        <dbReference type="RefSeq" id="XP_024944933.1"/>
    </source>
</evidence>
<dbReference type="GeneID" id="107271886"/>
<evidence type="ECO:0000313" key="3">
    <source>
        <dbReference type="Proteomes" id="UP000694920"/>
    </source>
</evidence>
<gene>
    <name evidence="4 5" type="primary">LOC107271886</name>
</gene>
<protein>
    <submittedName>
        <fullName evidence="4 5">Myotubularin-related protein 9</fullName>
    </submittedName>
</protein>
<proteinExistence type="inferred from homology"/>
<comment type="similarity">
    <text evidence="1">Belongs to the protein-tyrosine phosphatase family. Non-receptor class myotubularin subfamily.</text>
</comment>
<dbReference type="InterPro" id="IPR030564">
    <property type="entry name" value="Myotubularin"/>
</dbReference>
<dbReference type="InterPro" id="IPR029021">
    <property type="entry name" value="Prot-tyrosine_phosphatase-like"/>
</dbReference>
<dbReference type="Pfam" id="PF21098">
    <property type="entry name" value="PH-GRAM_MTMR6-like"/>
    <property type="match status" value="1"/>
</dbReference>
<dbReference type="GO" id="GO:0010507">
    <property type="term" value="P:negative regulation of autophagy"/>
    <property type="evidence" value="ECO:0007669"/>
    <property type="project" value="TreeGrafter"/>
</dbReference>
<dbReference type="Proteomes" id="UP000694920">
    <property type="component" value="Unplaced"/>
</dbReference>